<accession>A1U7Q3</accession>
<evidence type="ECO:0000313" key="1">
    <source>
        <dbReference type="EMBL" id="ABM21022.1"/>
    </source>
</evidence>
<dbReference type="Gene3D" id="1.10.260.40">
    <property type="entry name" value="lambda repressor-like DNA-binding domains"/>
    <property type="match status" value="1"/>
</dbReference>
<sequence length="208" mass="23075">MSMHPTVSRMKTAIASLEDESVKKAAAELIAGIEANITPSTKGVPYSAIERVKELFGISDQYILFGEGNPVDRMVSTPPAITTDSKNNEESHFKRFAARLSLMLTYSGMPLPDIAKALEVSRQSPHTWRTTGQISKDNLKKLCAIEGVDYDWVKDGTLNSDEARYSVKALYERARQGIEEKTKALEVELERCKEICAAVILPEPNQEV</sequence>
<dbReference type="Proteomes" id="UP000000998">
    <property type="component" value="Plasmid pMAQU01"/>
</dbReference>
<name>A1U7Q3_MARN8</name>
<organism evidence="1 2">
    <name type="scientific">Marinobacter nauticus (strain ATCC 700491 / DSM 11845 / VT8)</name>
    <name type="common">Marinobacter aquaeolei</name>
    <dbReference type="NCBI Taxonomy" id="351348"/>
    <lineage>
        <taxon>Bacteria</taxon>
        <taxon>Pseudomonadati</taxon>
        <taxon>Pseudomonadota</taxon>
        <taxon>Gammaproteobacteria</taxon>
        <taxon>Pseudomonadales</taxon>
        <taxon>Marinobacteraceae</taxon>
        <taxon>Marinobacter</taxon>
    </lineage>
</organism>
<dbReference type="HOGENOM" id="CLU_1319670_0_0_6"/>
<dbReference type="AlphaFoldDB" id="A1U7Q3"/>
<proteinExistence type="predicted"/>
<keyword evidence="1" id="KW-0614">Plasmid</keyword>
<dbReference type="EMBL" id="CP000515">
    <property type="protein sequence ID" value="ABM21022.1"/>
    <property type="molecule type" value="Genomic_DNA"/>
</dbReference>
<protein>
    <recommendedName>
        <fullName evidence="3">XRE family transcriptional regulator</fullName>
    </recommendedName>
</protein>
<dbReference type="InterPro" id="IPR010982">
    <property type="entry name" value="Lambda_DNA-bd_dom_sf"/>
</dbReference>
<evidence type="ECO:0008006" key="3">
    <source>
        <dbReference type="Google" id="ProtNLM"/>
    </source>
</evidence>
<gene>
    <name evidence="1" type="ordered locus">Maqu_4170</name>
</gene>
<dbReference type="KEGG" id="maq:Maqu_4170"/>
<geneLocation type="plasmid" evidence="1 2">
    <name>pMAQU01</name>
</geneLocation>
<dbReference type="GO" id="GO:0003677">
    <property type="term" value="F:DNA binding"/>
    <property type="evidence" value="ECO:0007669"/>
    <property type="project" value="InterPro"/>
</dbReference>
<evidence type="ECO:0000313" key="2">
    <source>
        <dbReference type="Proteomes" id="UP000000998"/>
    </source>
</evidence>
<reference evidence="2" key="1">
    <citation type="journal article" date="2011" name="Appl. Environ. Microbiol.">
        <title>Genomic potential of Marinobacter aquaeolei, a biogeochemical 'opportunitroph'.</title>
        <authorList>
            <person name="Singer E."/>
            <person name="Webb E.A."/>
            <person name="Nelson W.C."/>
            <person name="Heidelberg J.F."/>
            <person name="Ivanova N."/>
            <person name="Pati A."/>
            <person name="Edwards K.J."/>
        </authorList>
    </citation>
    <scope>NUCLEOTIDE SEQUENCE [LARGE SCALE GENOMIC DNA]</scope>
    <source>
        <strain evidence="2">ATCC 700491 / DSM 11845 / VT8</strain>
    </source>
</reference>